<keyword evidence="2" id="KW-1185">Reference proteome</keyword>
<name>A0A7J7M089_9MAGN</name>
<dbReference type="EMBL" id="JACGCM010001854">
    <property type="protein sequence ID" value="KAF6148252.1"/>
    <property type="molecule type" value="Genomic_DNA"/>
</dbReference>
<evidence type="ECO:0000313" key="2">
    <source>
        <dbReference type="Proteomes" id="UP000541444"/>
    </source>
</evidence>
<dbReference type="OrthoDB" id="4173905at2759"/>
<reference evidence="1 2" key="1">
    <citation type="journal article" date="2020" name="IScience">
        <title>Genome Sequencing of the Endangered Kingdonia uniflora (Circaeasteraceae, Ranunculales) Reveals Potential Mechanisms of Evolutionary Specialization.</title>
        <authorList>
            <person name="Sun Y."/>
            <person name="Deng T."/>
            <person name="Zhang A."/>
            <person name="Moore M.J."/>
            <person name="Landis J.B."/>
            <person name="Lin N."/>
            <person name="Zhang H."/>
            <person name="Zhang X."/>
            <person name="Huang J."/>
            <person name="Zhang X."/>
            <person name="Sun H."/>
            <person name="Wang H."/>
        </authorList>
    </citation>
    <scope>NUCLEOTIDE SEQUENCE [LARGE SCALE GENOMIC DNA]</scope>
    <source>
        <strain evidence="1">TB1705</strain>
        <tissue evidence="1">Leaf</tissue>
    </source>
</reference>
<comment type="caution">
    <text evidence="1">The sequence shown here is derived from an EMBL/GenBank/DDBJ whole genome shotgun (WGS) entry which is preliminary data.</text>
</comment>
<protein>
    <submittedName>
        <fullName evidence="1">Uncharacterized protein</fullName>
    </submittedName>
</protein>
<dbReference type="AlphaFoldDB" id="A0A7J7M089"/>
<proteinExistence type="predicted"/>
<accession>A0A7J7M089</accession>
<sequence length="113" mass="13035">MRLCTLFKNPTMRKDDIRHHEIDEEFPIKLADLEKHMYMAVDPIPTSLFDSSKQFSSLANYILPFVFSKCSLARDFFEALAMGNHKLLESLSLPGPGEKKEVILTLYAVLDKW</sequence>
<gene>
    <name evidence="1" type="ORF">GIB67_012027</name>
</gene>
<dbReference type="Proteomes" id="UP000541444">
    <property type="component" value="Unassembled WGS sequence"/>
</dbReference>
<evidence type="ECO:0000313" key="1">
    <source>
        <dbReference type="EMBL" id="KAF6148252.1"/>
    </source>
</evidence>
<organism evidence="1 2">
    <name type="scientific">Kingdonia uniflora</name>
    <dbReference type="NCBI Taxonomy" id="39325"/>
    <lineage>
        <taxon>Eukaryota</taxon>
        <taxon>Viridiplantae</taxon>
        <taxon>Streptophyta</taxon>
        <taxon>Embryophyta</taxon>
        <taxon>Tracheophyta</taxon>
        <taxon>Spermatophyta</taxon>
        <taxon>Magnoliopsida</taxon>
        <taxon>Ranunculales</taxon>
        <taxon>Circaeasteraceae</taxon>
        <taxon>Kingdonia</taxon>
    </lineage>
</organism>